<protein>
    <submittedName>
        <fullName evidence="3">Uncharacterized protein</fullName>
    </submittedName>
</protein>
<proteinExistence type="predicted"/>
<reference evidence="3 4" key="1">
    <citation type="submission" date="2017-06" db="EMBL/GenBank/DDBJ databases">
        <title>Genome sequencing of cyanobaciteial culture collection at National Institute for Environmental Studies (NIES).</title>
        <authorList>
            <person name="Hirose Y."/>
            <person name="Shimura Y."/>
            <person name="Fujisawa T."/>
            <person name="Nakamura Y."/>
            <person name="Kawachi M."/>
        </authorList>
    </citation>
    <scope>NUCLEOTIDE SEQUENCE [LARGE SCALE GENOMIC DNA]</scope>
    <source>
        <strain evidence="3 4">NIES-21</strain>
    </source>
</reference>
<dbReference type="AlphaFoldDB" id="A0A1Z4GNR8"/>
<evidence type="ECO:0000256" key="1">
    <source>
        <dbReference type="SAM" id="MobiDB-lite"/>
    </source>
</evidence>
<keyword evidence="2" id="KW-1133">Transmembrane helix</keyword>
<dbReference type="OrthoDB" id="517134at2"/>
<keyword evidence="2" id="KW-0472">Membrane</keyword>
<feature type="transmembrane region" description="Helical" evidence="2">
    <location>
        <begin position="79"/>
        <end position="97"/>
    </location>
</feature>
<evidence type="ECO:0000256" key="2">
    <source>
        <dbReference type="SAM" id="Phobius"/>
    </source>
</evidence>
<name>A0A1Z4GNR8_9CYAN</name>
<accession>A0A1Z4GNR8</accession>
<sequence length="101" mass="11539">MSNNKQDERSLVQLPSEDRKKTMKTHHENHQNPLLMLTARGLKFFMWALAGLAIAFVVFHIFGAFAIANSLLSAEVWVWLGRVAASLFCLFAIAMIFESWR</sequence>
<feature type="region of interest" description="Disordered" evidence="1">
    <location>
        <begin position="1"/>
        <end position="27"/>
    </location>
</feature>
<keyword evidence="2" id="KW-0812">Transmembrane</keyword>
<keyword evidence="4" id="KW-1185">Reference proteome</keyword>
<feature type="transmembrane region" description="Helical" evidence="2">
    <location>
        <begin position="44"/>
        <end position="67"/>
    </location>
</feature>
<dbReference type="EMBL" id="AP018174">
    <property type="protein sequence ID" value="BAY19165.1"/>
    <property type="molecule type" value="Genomic_DNA"/>
</dbReference>
<evidence type="ECO:0000313" key="3">
    <source>
        <dbReference type="EMBL" id="BAY19165.1"/>
    </source>
</evidence>
<gene>
    <name evidence="3" type="ORF">NIES21_50250</name>
</gene>
<dbReference type="Proteomes" id="UP000218287">
    <property type="component" value="Chromosome"/>
</dbReference>
<evidence type="ECO:0000313" key="4">
    <source>
        <dbReference type="Proteomes" id="UP000218287"/>
    </source>
</evidence>
<organism evidence="3 4">
    <name type="scientific">Anabaenopsis circularis NIES-21</name>
    <dbReference type="NCBI Taxonomy" id="1085406"/>
    <lineage>
        <taxon>Bacteria</taxon>
        <taxon>Bacillati</taxon>
        <taxon>Cyanobacteriota</taxon>
        <taxon>Cyanophyceae</taxon>
        <taxon>Nostocales</taxon>
        <taxon>Nodulariaceae</taxon>
        <taxon>Anabaenopsis</taxon>
    </lineage>
</organism>